<dbReference type="PROSITE" id="PS50853">
    <property type="entry name" value="FN3"/>
    <property type="match status" value="3"/>
</dbReference>
<dbReference type="STRING" id="299467.A0A443RWX7"/>
<feature type="compositionally biased region" description="Polar residues" evidence="3">
    <location>
        <begin position="1"/>
        <end position="17"/>
    </location>
</feature>
<keyword evidence="2" id="KW-1015">Disulfide bond</keyword>
<dbReference type="PANTHER" id="PTHR44170:SF6">
    <property type="entry name" value="CONTACTIN"/>
    <property type="match status" value="1"/>
</dbReference>
<dbReference type="InterPro" id="IPR013783">
    <property type="entry name" value="Ig-like_fold"/>
</dbReference>
<protein>
    <submittedName>
        <fullName evidence="5">Tyrosine-protein phosphatase Lar-like protein</fullName>
    </submittedName>
</protein>
<dbReference type="PANTHER" id="PTHR44170">
    <property type="entry name" value="PROTEIN SIDEKICK"/>
    <property type="match status" value="1"/>
</dbReference>
<reference evidence="5 6" key="1">
    <citation type="journal article" date="2018" name="Gigascience">
        <title>Genomes of trombidid mites reveal novel predicted allergens and laterally-transferred genes associated with secondary metabolism.</title>
        <authorList>
            <person name="Dong X."/>
            <person name="Chaisiri K."/>
            <person name="Xia D."/>
            <person name="Armstrong S.D."/>
            <person name="Fang Y."/>
            <person name="Donnelly M.J."/>
            <person name="Kadowaki T."/>
            <person name="McGarry J.W."/>
            <person name="Darby A.C."/>
            <person name="Makepeace B.L."/>
        </authorList>
    </citation>
    <scope>NUCLEOTIDE SEQUENCE [LARGE SCALE GENOMIC DNA]</scope>
    <source>
        <strain evidence="5">UoL-UT</strain>
    </source>
</reference>
<keyword evidence="1" id="KW-0677">Repeat</keyword>
<dbReference type="Gene3D" id="2.60.40.10">
    <property type="entry name" value="Immunoglobulins"/>
    <property type="match status" value="3"/>
</dbReference>
<evidence type="ECO:0000256" key="3">
    <source>
        <dbReference type="SAM" id="MobiDB-lite"/>
    </source>
</evidence>
<feature type="domain" description="Fibronectin type-III" evidence="4">
    <location>
        <begin position="228"/>
        <end position="321"/>
    </location>
</feature>
<dbReference type="OrthoDB" id="10253954at2759"/>
<dbReference type="Proteomes" id="UP000288716">
    <property type="component" value="Unassembled WGS sequence"/>
</dbReference>
<dbReference type="AlphaFoldDB" id="A0A443RWX7"/>
<dbReference type="SUPFAM" id="SSF49265">
    <property type="entry name" value="Fibronectin type III"/>
    <property type="match status" value="2"/>
</dbReference>
<sequence length="342" mass="38123">SAPTKVKTQQGVPSQPKNLRAVATSATTVQLTWKRPSHSSETITGYEIYWNDTFTNIQSHKSIPDIESYSLGGLNPSTVYNIWIAAKSRRGEGVSTPPILMFTMVPELPKSANVSDNPQDAIDTDKGTPKAPPHNITSRLQNPTAVVLTWDPPLLQYRNGRISGYGVQFNKVADYSSTQHNTTQTRIVFNSLDENSEYVFRVCAYTSKGSGPWSSPMQVITPKDFPPATRNLQAIATSEQSVEVWWYEVPFFKDILGYQVLYSQSIVEDLDLWQKKIVPLTLSAELTGLEGNTAYAIRVAAYTNQGIGRFSEIITVRTKPEFVPLKLTSRDITTHSMTIAWK</sequence>
<dbReference type="Pfam" id="PF00041">
    <property type="entry name" value="fn3"/>
    <property type="match status" value="3"/>
</dbReference>
<gene>
    <name evidence="5" type="ORF">B4U80_10853</name>
</gene>
<accession>A0A443RWX7</accession>
<dbReference type="InterPro" id="IPR003961">
    <property type="entry name" value="FN3_dom"/>
</dbReference>
<dbReference type="InterPro" id="IPR036116">
    <property type="entry name" value="FN3_sf"/>
</dbReference>
<dbReference type="GO" id="GO:0016020">
    <property type="term" value="C:membrane"/>
    <property type="evidence" value="ECO:0007669"/>
    <property type="project" value="UniProtKB-SubCell"/>
</dbReference>
<feature type="non-terminal residue" evidence="5">
    <location>
        <position position="1"/>
    </location>
</feature>
<proteinExistence type="predicted"/>
<dbReference type="PRINTS" id="PR00014">
    <property type="entry name" value="FNTYPEIII"/>
</dbReference>
<keyword evidence="6" id="KW-1185">Reference proteome</keyword>
<evidence type="ECO:0000313" key="5">
    <source>
        <dbReference type="EMBL" id="RWS19628.1"/>
    </source>
</evidence>
<comment type="caution">
    <text evidence="5">The sequence shown here is derived from an EMBL/GenBank/DDBJ whole genome shotgun (WGS) entry which is preliminary data.</text>
</comment>
<feature type="domain" description="Fibronectin type-III" evidence="4">
    <location>
        <begin position="132"/>
        <end position="224"/>
    </location>
</feature>
<dbReference type="FunFam" id="2.60.40.10:FF:000028">
    <property type="entry name" value="Neuronal cell adhesion molecule"/>
    <property type="match status" value="1"/>
</dbReference>
<dbReference type="EMBL" id="NCKV01024195">
    <property type="protein sequence ID" value="RWS19628.1"/>
    <property type="molecule type" value="Genomic_DNA"/>
</dbReference>
<evidence type="ECO:0000259" key="4">
    <source>
        <dbReference type="PROSITE" id="PS50853"/>
    </source>
</evidence>
<feature type="non-terminal residue" evidence="5">
    <location>
        <position position="342"/>
    </location>
</feature>
<dbReference type="GO" id="GO:0098609">
    <property type="term" value="P:cell-cell adhesion"/>
    <property type="evidence" value="ECO:0007669"/>
    <property type="project" value="TreeGrafter"/>
</dbReference>
<evidence type="ECO:0000256" key="1">
    <source>
        <dbReference type="ARBA" id="ARBA00022737"/>
    </source>
</evidence>
<feature type="region of interest" description="Disordered" evidence="3">
    <location>
        <begin position="1"/>
        <end position="20"/>
    </location>
</feature>
<dbReference type="FunFam" id="2.60.40.10:FF:001015">
    <property type="entry name" value="tyrosine-protein phosphatase Lar isoform X4"/>
    <property type="match status" value="1"/>
</dbReference>
<evidence type="ECO:0000256" key="2">
    <source>
        <dbReference type="ARBA" id="ARBA00023157"/>
    </source>
</evidence>
<organism evidence="5 6">
    <name type="scientific">Leptotrombidium deliense</name>
    <dbReference type="NCBI Taxonomy" id="299467"/>
    <lineage>
        <taxon>Eukaryota</taxon>
        <taxon>Metazoa</taxon>
        <taxon>Ecdysozoa</taxon>
        <taxon>Arthropoda</taxon>
        <taxon>Chelicerata</taxon>
        <taxon>Arachnida</taxon>
        <taxon>Acari</taxon>
        <taxon>Acariformes</taxon>
        <taxon>Trombidiformes</taxon>
        <taxon>Prostigmata</taxon>
        <taxon>Anystina</taxon>
        <taxon>Parasitengona</taxon>
        <taxon>Trombiculoidea</taxon>
        <taxon>Trombiculidae</taxon>
        <taxon>Leptotrombidium</taxon>
    </lineage>
</organism>
<evidence type="ECO:0000313" key="6">
    <source>
        <dbReference type="Proteomes" id="UP000288716"/>
    </source>
</evidence>
<dbReference type="CDD" id="cd00063">
    <property type="entry name" value="FN3"/>
    <property type="match status" value="3"/>
</dbReference>
<dbReference type="VEuPathDB" id="VectorBase:LDEU012412"/>
<feature type="region of interest" description="Disordered" evidence="3">
    <location>
        <begin position="111"/>
        <end position="138"/>
    </location>
</feature>
<name>A0A443RWX7_9ACAR</name>
<dbReference type="SMART" id="SM00060">
    <property type="entry name" value="FN3"/>
    <property type="match status" value="3"/>
</dbReference>
<feature type="domain" description="Fibronectin type-III" evidence="4">
    <location>
        <begin position="15"/>
        <end position="108"/>
    </location>
</feature>